<evidence type="ECO:0000313" key="12">
    <source>
        <dbReference type="EMBL" id="KAG2445784.1"/>
    </source>
</evidence>
<protein>
    <recommendedName>
        <fullName evidence="3">protein-serine/threonine phosphatase</fullName>
        <ecNumber evidence="3">3.1.3.16</ecNumber>
    </recommendedName>
</protein>
<evidence type="ECO:0000259" key="11">
    <source>
        <dbReference type="PROSITE" id="PS51746"/>
    </source>
</evidence>
<feature type="compositionally biased region" description="Low complexity" evidence="10">
    <location>
        <begin position="1"/>
        <end position="14"/>
    </location>
</feature>
<comment type="cofactor">
    <cofactor evidence="2">
        <name>Mg(2+)</name>
        <dbReference type="ChEBI" id="CHEBI:18420"/>
    </cofactor>
</comment>
<evidence type="ECO:0000256" key="3">
    <source>
        <dbReference type="ARBA" id="ARBA00013081"/>
    </source>
</evidence>
<feature type="compositionally biased region" description="Pro residues" evidence="10">
    <location>
        <begin position="391"/>
        <end position="404"/>
    </location>
</feature>
<evidence type="ECO:0000256" key="9">
    <source>
        <dbReference type="RuleBase" id="RU003465"/>
    </source>
</evidence>
<dbReference type="PROSITE" id="PS51746">
    <property type="entry name" value="PPM_2"/>
    <property type="match status" value="1"/>
</dbReference>
<feature type="region of interest" description="Disordered" evidence="10">
    <location>
        <begin position="736"/>
        <end position="779"/>
    </location>
</feature>
<feature type="compositionally biased region" description="Low complexity" evidence="10">
    <location>
        <begin position="159"/>
        <end position="176"/>
    </location>
</feature>
<evidence type="ECO:0000256" key="10">
    <source>
        <dbReference type="SAM" id="MobiDB-lite"/>
    </source>
</evidence>
<dbReference type="Proteomes" id="UP000650467">
    <property type="component" value="Unassembled WGS sequence"/>
</dbReference>
<dbReference type="EMBL" id="JAEHOC010000001">
    <property type="protein sequence ID" value="KAG2445784.1"/>
    <property type="molecule type" value="Genomic_DNA"/>
</dbReference>
<comment type="cofactor">
    <cofactor evidence="1">
        <name>Mn(2+)</name>
        <dbReference type="ChEBI" id="CHEBI:29035"/>
    </cofactor>
</comment>
<evidence type="ECO:0000313" key="13">
    <source>
        <dbReference type="Proteomes" id="UP000650467"/>
    </source>
</evidence>
<evidence type="ECO:0000256" key="5">
    <source>
        <dbReference type="ARBA" id="ARBA00022801"/>
    </source>
</evidence>
<feature type="region of interest" description="Disordered" evidence="10">
    <location>
        <begin position="370"/>
        <end position="404"/>
    </location>
</feature>
<feature type="domain" description="PPM-type phosphatase" evidence="11">
    <location>
        <begin position="234"/>
        <end position="884"/>
    </location>
</feature>
<feature type="compositionally biased region" description="Low complexity" evidence="10">
    <location>
        <begin position="184"/>
        <end position="206"/>
    </location>
</feature>
<dbReference type="GO" id="GO:0004722">
    <property type="term" value="F:protein serine/threonine phosphatase activity"/>
    <property type="evidence" value="ECO:0007669"/>
    <property type="project" value="UniProtKB-EC"/>
</dbReference>
<dbReference type="InterPro" id="IPR000222">
    <property type="entry name" value="PP2C_BS"/>
</dbReference>
<dbReference type="PANTHER" id="PTHR13832">
    <property type="entry name" value="PROTEIN PHOSPHATASE 2C"/>
    <property type="match status" value="1"/>
</dbReference>
<feature type="region of interest" description="Disordered" evidence="10">
    <location>
        <begin position="87"/>
        <end position="206"/>
    </location>
</feature>
<feature type="region of interest" description="Disordered" evidence="10">
    <location>
        <begin position="1"/>
        <end position="22"/>
    </location>
</feature>
<dbReference type="GO" id="GO:0046872">
    <property type="term" value="F:metal ion binding"/>
    <property type="evidence" value="ECO:0007669"/>
    <property type="project" value="UniProtKB-KW"/>
</dbReference>
<comment type="similarity">
    <text evidence="9">Belongs to the PP2C family.</text>
</comment>
<dbReference type="InterPro" id="IPR036457">
    <property type="entry name" value="PPM-type-like_dom_sf"/>
</dbReference>
<keyword evidence="4" id="KW-0479">Metal-binding</keyword>
<organism evidence="12 13">
    <name type="scientific">Chlamydomonas incerta</name>
    <dbReference type="NCBI Taxonomy" id="51695"/>
    <lineage>
        <taxon>Eukaryota</taxon>
        <taxon>Viridiplantae</taxon>
        <taxon>Chlorophyta</taxon>
        <taxon>core chlorophytes</taxon>
        <taxon>Chlorophyceae</taxon>
        <taxon>CS clade</taxon>
        <taxon>Chlamydomonadales</taxon>
        <taxon>Chlamydomonadaceae</taxon>
        <taxon>Chlamydomonas</taxon>
    </lineage>
</organism>
<dbReference type="EC" id="3.1.3.16" evidence="3"/>
<keyword evidence="5 9" id="KW-0378">Hydrolase</keyword>
<dbReference type="SMART" id="SM00332">
    <property type="entry name" value="PP2Cc"/>
    <property type="match status" value="1"/>
</dbReference>
<evidence type="ECO:0000256" key="6">
    <source>
        <dbReference type="ARBA" id="ARBA00022842"/>
    </source>
</evidence>
<dbReference type="Pfam" id="PF00481">
    <property type="entry name" value="PP2C"/>
    <property type="match status" value="2"/>
</dbReference>
<dbReference type="PROSITE" id="PS01032">
    <property type="entry name" value="PPM_1"/>
    <property type="match status" value="1"/>
</dbReference>
<evidence type="ECO:0000256" key="7">
    <source>
        <dbReference type="ARBA" id="ARBA00022912"/>
    </source>
</evidence>
<feature type="region of interest" description="Disordered" evidence="10">
    <location>
        <begin position="648"/>
        <end position="722"/>
    </location>
</feature>
<reference evidence="12" key="1">
    <citation type="journal article" date="2020" name="bioRxiv">
        <title>Comparative genomics of Chlamydomonas.</title>
        <authorList>
            <person name="Craig R.J."/>
            <person name="Hasan A.R."/>
            <person name="Ness R.W."/>
            <person name="Keightley P.D."/>
        </authorList>
    </citation>
    <scope>NUCLEOTIDE SEQUENCE</scope>
    <source>
        <strain evidence="12">SAG 7.73</strain>
    </source>
</reference>
<feature type="region of interest" description="Disordered" evidence="10">
    <location>
        <begin position="1197"/>
        <end position="1234"/>
    </location>
</feature>
<evidence type="ECO:0000256" key="2">
    <source>
        <dbReference type="ARBA" id="ARBA00001946"/>
    </source>
</evidence>
<feature type="region of interest" description="Disordered" evidence="10">
    <location>
        <begin position="302"/>
        <end position="327"/>
    </location>
</feature>
<dbReference type="InterPro" id="IPR015655">
    <property type="entry name" value="PP2C"/>
</dbReference>
<dbReference type="CDD" id="cd00143">
    <property type="entry name" value="PP2Cc"/>
    <property type="match status" value="1"/>
</dbReference>
<name>A0A835WE14_CHLIN</name>
<feature type="compositionally biased region" description="Basic and acidic residues" evidence="10">
    <location>
        <begin position="121"/>
        <end position="130"/>
    </location>
</feature>
<feature type="compositionally biased region" description="Low complexity" evidence="10">
    <location>
        <begin position="657"/>
        <end position="678"/>
    </location>
</feature>
<feature type="compositionally biased region" description="Low complexity" evidence="10">
    <location>
        <begin position="745"/>
        <end position="766"/>
    </location>
</feature>
<feature type="compositionally biased region" description="Acidic residues" evidence="10">
    <location>
        <begin position="693"/>
        <end position="702"/>
    </location>
</feature>
<keyword evidence="8" id="KW-0464">Manganese</keyword>
<evidence type="ECO:0000256" key="1">
    <source>
        <dbReference type="ARBA" id="ARBA00001936"/>
    </source>
</evidence>
<comment type="caution">
    <text evidence="12">The sequence shown here is derived from an EMBL/GenBank/DDBJ whole genome shotgun (WGS) entry which is preliminary data.</text>
</comment>
<feature type="compositionally biased region" description="Low complexity" evidence="10">
    <location>
        <begin position="90"/>
        <end position="105"/>
    </location>
</feature>
<keyword evidence="13" id="KW-1185">Reference proteome</keyword>
<evidence type="ECO:0000256" key="4">
    <source>
        <dbReference type="ARBA" id="ARBA00022723"/>
    </source>
</evidence>
<keyword evidence="7 9" id="KW-0904">Protein phosphatase</keyword>
<dbReference type="PANTHER" id="PTHR13832:SF863">
    <property type="entry name" value="PPM-TYPE PHOSPHATASE DOMAIN-CONTAINING PROTEIN"/>
    <property type="match status" value="1"/>
</dbReference>
<feature type="compositionally biased region" description="Acidic residues" evidence="10">
    <location>
        <begin position="713"/>
        <end position="722"/>
    </location>
</feature>
<dbReference type="AlphaFoldDB" id="A0A835WE14"/>
<dbReference type="OrthoDB" id="549580at2759"/>
<dbReference type="InterPro" id="IPR001932">
    <property type="entry name" value="PPM-type_phosphatase-like_dom"/>
</dbReference>
<feature type="region of interest" description="Disordered" evidence="10">
    <location>
        <begin position="1045"/>
        <end position="1071"/>
    </location>
</feature>
<dbReference type="Gene3D" id="3.60.40.10">
    <property type="entry name" value="PPM-type phosphatase domain"/>
    <property type="match status" value="3"/>
</dbReference>
<evidence type="ECO:0000256" key="8">
    <source>
        <dbReference type="ARBA" id="ARBA00023211"/>
    </source>
</evidence>
<proteinExistence type="inferred from homology"/>
<sequence length="1234" mass="121375">MQAAKLAAEDAAPASGATMPSELRVTPVDASLLGRAPAAQAASVSGQTSNASKFALPQANVMAVLRSAYYGNVQHFHRAAPLPAATVTNPAPTSTSGGAATASPGRDAAGPGRPAPTEGAQSREAKRLRVGEGANGSQPENRGSPPDPSAGASVAQGRSPMSAAAFTAARPPSALGADGGDGGSSSRSGGSSSSSGRPSSGHSASRRGAAALKRLCAALGVCIQRDHLPEHGLSFAVASSRGWRAAMEDCYAAEVPLGGTGGRVALFSLFDGHGGAEVARYSALHMVGGWGRAIREAPSFPAAPATPAASPAASGAEPKAASARAVHQPAASPAGAAAGCGSGRCGLTITPLDVGQLGCGIGIGVPGPMDAGLQPSDKLGQPLWPAGGPGPASPPSRQPPPPLQPLRLASVVAAAPAAAMAAAPASGAEHSTPSSPVPAFSSLADDYSPTASLRTAAKTAAATAAGAAGAGQSHPAVPTAAAAAATAAPACYAAALREAFLSLDQRLAAPAQAAQLLALANPGAVTAPPETYGRRTPDGPFLGPAAGSTATVALVGPGGITVAGVGDSRCILGCRRGGVAALSVDHKGSDPAERERVLRAGSWVSASGRVCGELDMSRALGDADLKQAPGLSPLQQAVTAEPAVLHAPLRPVPPPLAAQRGCGQELEQQQQRLAARGLTPRGRLRGHGKGDSGEEEREDSSGSDDSGSGGGGVEEEAPADEAEQVVEQRLMSVMHVGGSSDRRSSSGSSAAGAAREGDAAMAAAVDAADEHHAKQGQTSAAAAGGAPACAPATAVAQPAAAALPPLCLGGAAPLTVPPPPPGCYLLLASDGLWNVMDTQQVHEFVVERLEAGLPADVICAQLCVESCVSEKTAYDNVTALMVLLHGVEPVTATGADAAPAAATAAASSPLVQPLAGVPAGLAATPAATVPLGGCGLPPLSAVLPGTVPPVTIAPVSRASSAGAAAGAAAVTRPGQPSPRSAAAMVAATMAAAAAASTRAVHMHMTAPQALAVGAAAAAAAASHAAAPEFGRRDQDGDMEMRDAAAGGAAANYSNDSARPATSPKPVLPMSNQERSCRAMEWQTEEVKKSSQELNKVQEPIKPKLQERELQDVENCRDVLETGITVDARVGAGGEEGEESASGLGADATCSVWSKCPAAACSSGSGSASGLEERAPEAQRCESAGKLRLACGRETDVAARGGSDAGGGSEWGSDVEAGVSERLLEASPSFHDESA</sequence>
<dbReference type="SUPFAM" id="SSF81606">
    <property type="entry name" value="PP2C-like"/>
    <property type="match status" value="2"/>
</dbReference>
<keyword evidence="6" id="KW-0460">Magnesium</keyword>
<gene>
    <name evidence="12" type="ORF">HXX76_000388</name>
</gene>
<accession>A0A835WE14</accession>